<keyword evidence="3" id="KW-1134">Transmembrane beta strand</keyword>
<keyword evidence="2" id="KW-0813">Transport</keyword>
<evidence type="ECO:0000256" key="6">
    <source>
        <dbReference type="ARBA" id="ARBA00023237"/>
    </source>
</evidence>
<dbReference type="Gene3D" id="2.40.170.20">
    <property type="entry name" value="TonB-dependent receptor, beta-barrel domain"/>
    <property type="match status" value="1"/>
</dbReference>
<keyword evidence="6" id="KW-0998">Cell outer membrane</keyword>
<dbReference type="AlphaFoldDB" id="A0A7G9QW39"/>
<dbReference type="InterPro" id="IPR039426">
    <property type="entry name" value="TonB-dep_rcpt-like"/>
</dbReference>
<evidence type="ECO:0000256" key="7">
    <source>
        <dbReference type="SAM" id="SignalP"/>
    </source>
</evidence>
<proteinExistence type="predicted"/>
<evidence type="ECO:0000313" key="9">
    <source>
        <dbReference type="EMBL" id="QNN47564.1"/>
    </source>
</evidence>
<dbReference type="InterPro" id="IPR036942">
    <property type="entry name" value="Beta-barrel_TonB_sf"/>
</dbReference>
<dbReference type="GO" id="GO:0015344">
    <property type="term" value="F:siderophore uptake transmembrane transporter activity"/>
    <property type="evidence" value="ECO:0007669"/>
    <property type="project" value="TreeGrafter"/>
</dbReference>
<dbReference type="GO" id="GO:0009279">
    <property type="term" value="C:cell outer membrane"/>
    <property type="evidence" value="ECO:0007669"/>
    <property type="project" value="UniProtKB-SubCell"/>
</dbReference>
<evidence type="ECO:0000256" key="5">
    <source>
        <dbReference type="ARBA" id="ARBA00023136"/>
    </source>
</evidence>
<feature type="chain" id="PRO_5028853319" evidence="7">
    <location>
        <begin position="30"/>
        <end position="1022"/>
    </location>
</feature>
<feature type="domain" description="TonB-dependent transporter Oar-like beta-barrel" evidence="8">
    <location>
        <begin position="584"/>
        <end position="980"/>
    </location>
</feature>
<dbReference type="KEGG" id="tbv:H9L17_05345"/>
<dbReference type="Pfam" id="PF25183">
    <property type="entry name" value="OMP_b-brl_4"/>
    <property type="match status" value="2"/>
</dbReference>
<accession>A0A7G9QW39</accession>
<keyword evidence="4" id="KW-0812">Transmembrane</keyword>
<gene>
    <name evidence="9" type="ORF">H9L17_05345</name>
</gene>
<dbReference type="PANTHER" id="PTHR30069">
    <property type="entry name" value="TONB-DEPENDENT OUTER MEMBRANE RECEPTOR"/>
    <property type="match status" value="1"/>
</dbReference>
<dbReference type="RefSeq" id="WP_187571309.1">
    <property type="nucleotide sequence ID" value="NZ_CP060711.1"/>
</dbReference>
<dbReference type="EMBL" id="CP060711">
    <property type="protein sequence ID" value="QNN47564.1"/>
    <property type="molecule type" value="Genomic_DNA"/>
</dbReference>
<evidence type="ECO:0000256" key="4">
    <source>
        <dbReference type="ARBA" id="ARBA00022692"/>
    </source>
</evidence>
<evidence type="ECO:0000256" key="1">
    <source>
        <dbReference type="ARBA" id="ARBA00004571"/>
    </source>
</evidence>
<dbReference type="Proteomes" id="UP000515977">
    <property type="component" value="Chromosome"/>
</dbReference>
<feature type="domain" description="TonB-dependent transporter Oar-like beta-barrel" evidence="8">
    <location>
        <begin position="322"/>
        <end position="571"/>
    </location>
</feature>
<comment type="subcellular location">
    <subcellularLocation>
        <location evidence="1">Cell outer membrane</location>
        <topology evidence="1">Multi-pass membrane protein</topology>
    </subcellularLocation>
</comment>
<feature type="signal peptide" evidence="7">
    <location>
        <begin position="1"/>
        <end position="29"/>
    </location>
</feature>
<dbReference type="InterPro" id="IPR037066">
    <property type="entry name" value="Plug_dom_sf"/>
</dbReference>
<dbReference type="PANTHER" id="PTHR30069:SF46">
    <property type="entry name" value="OAR PROTEIN"/>
    <property type="match status" value="1"/>
</dbReference>
<dbReference type="InterPro" id="IPR057601">
    <property type="entry name" value="Oar-like_b-barrel"/>
</dbReference>
<protein>
    <submittedName>
        <fullName evidence="9">TonB-dependent receptor</fullName>
    </submittedName>
</protein>
<evidence type="ECO:0000259" key="8">
    <source>
        <dbReference type="Pfam" id="PF25183"/>
    </source>
</evidence>
<dbReference type="GO" id="GO:0044718">
    <property type="term" value="P:siderophore transmembrane transport"/>
    <property type="evidence" value="ECO:0007669"/>
    <property type="project" value="TreeGrafter"/>
</dbReference>
<keyword evidence="7" id="KW-0732">Signal</keyword>
<name>A0A7G9QW39_9GAMM</name>
<reference evidence="9 10" key="1">
    <citation type="submission" date="2020-08" db="EMBL/GenBank/DDBJ databases">
        <title>Genome sequence of Thermomonas brevis KACC 16975T.</title>
        <authorList>
            <person name="Hyun D.-W."/>
            <person name="Bae J.-W."/>
        </authorList>
    </citation>
    <scope>NUCLEOTIDE SEQUENCE [LARGE SCALE GENOMIC DNA]</scope>
    <source>
        <strain evidence="9 10">KACC 16975</strain>
    </source>
</reference>
<sequence>MKSNSLAKGLKRSALTVALGMCFVGGVQAQSSVGSIFGDTGASAPVSIENLDTGASRQINSDASGHFTFSQLAPGRYRVTSGGVTREVQVKVGTGTQVSLASVGDSGATTLDAVTVVGVSAINPIDVSSVESSTVFTQQQIQALPVGRDITNVALLAPGTVKGDAGFGNLASFGGSSVAENGYYINGFDVTNIFNFLSYAGLPFDAIAEQQVKTGGYGAEYGRSLGGVISLVTKRGTNEWKGGASVYWDPEFLRKHSANVLTRDTSLSSIGKKYYQYNHDDDSNSIAYNIYGGGPIIKDKLFVFGLIEGRKDTDNTFGENTSSHTSNTQPHGLVKLDWNITDSHVVELTAISNRDKVRTTTYRNPTGQYYTGEHGAEEFNYSTLTGGETYIGKYTGYFGDNFILSAQVGQLKSLVGDRDPALLGADMCSRAYDSRANPGDTVYIGCYNEANPFVRDQTRSADFDKRNAWRIDGEWILGSHKLRFGYDAEKFVSRRAGTSYSGDGLYYRYFKRTDDFDTGMGVVIPAGTDYVRTWDFRNTSGDFEVLNDAVYLEDSWQVTDNVLLYLGARGESFENRNADGIAFAKSDTLWAPRLGFSWDVKGDSSVKVFGNAGRYYIPIAGNTSVRMAGGESTATNYYLYSGQIDPATGLPVGGLGARINPVFNAPNPVAPNPHSVAATNLSPMYQDEFILGAQFQVNKNWMVGARAIYRDVKAGMDDICMHQPIQRWLEENGYPDAWWADSAYVGGPAPTCYMINPGEDVSLMVDPYGDGNLIEATVPASYFNLPAFGRKYQALEILFERFKSDNWYLQGSYTYARSKGTSEGYVNSTLVQTDAGITQDFDFKPFTDGTYGYLPNDRRHTLKVFGVYEFSDEWSASGNLLIQSGGPKSCYGFIPLDDPSINDSDVNTPVYDYYVANHWAGNSFYCKDSSGNPVLGHRGDRGRTSWITTLDAGIAYKPNWGNKKLTFEVKLFNMLNAQRVTKYNEFSELGSTNVEQYADPDYGNIVNYQAPRSGQFTVRYEF</sequence>
<keyword evidence="9" id="KW-0675">Receptor</keyword>
<organism evidence="9 10">
    <name type="scientific">Thermomonas brevis</name>
    <dbReference type="NCBI Taxonomy" id="215691"/>
    <lineage>
        <taxon>Bacteria</taxon>
        <taxon>Pseudomonadati</taxon>
        <taxon>Pseudomonadota</taxon>
        <taxon>Gammaproteobacteria</taxon>
        <taxon>Lysobacterales</taxon>
        <taxon>Lysobacteraceae</taxon>
        <taxon>Thermomonas</taxon>
    </lineage>
</organism>
<dbReference type="SUPFAM" id="SSF56935">
    <property type="entry name" value="Porins"/>
    <property type="match status" value="1"/>
</dbReference>
<dbReference type="Gene3D" id="2.170.130.10">
    <property type="entry name" value="TonB-dependent receptor, plug domain"/>
    <property type="match status" value="1"/>
</dbReference>
<evidence type="ECO:0000256" key="2">
    <source>
        <dbReference type="ARBA" id="ARBA00022448"/>
    </source>
</evidence>
<evidence type="ECO:0000256" key="3">
    <source>
        <dbReference type="ARBA" id="ARBA00022452"/>
    </source>
</evidence>
<keyword evidence="10" id="KW-1185">Reference proteome</keyword>
<keyword evidence="5" id="KW-0472">Membrane</keyword>
<evidence type="ECO:0000313" key="10">
    <source>
        <dbReference type="Proteomes" id="UP000515977"/>
    </source>
</evidence>
<dbReference type="Gene3D" id="2.60.40.1120">
    <property type="entry name" value="Carboxypeptidase-like, regulatory domain"/>
    <property type="match status" value="1"/>
</dbReference>